<feature type="domain" description="N-acetyltransferase" evidence="1">
    <location>
        <begin position="13"/>
        <end position="174"/>
    </location>
</feature>
<dbReference type="Proteomes" id="UP000217005">
    <property type="component" value="Unassembled WGS sequence"/>
</dbReference>
<gene>
    <name evidence="3" type="ORF">CAL27_12650</name>
    <name evidence="2" type="ORF">CEG14_18100</name>
</gene>
<evidence type="ECO:0000259" key="1">
    <source>
        <dbReference type="PROSITE" id="PS51186"/>
    </source>
</evidence>
<organism evidence="2 5">
    <name type="scientific">Bordetella genomosp. 1</name>
    <dbReference type="NCBI Taxonomy" id="1395607"/>
    <lineage>
        <taxon>Bacteria</taxon>
        <taxon>Pseudomonadati</taxon>
        <taxon>Pseudomonadota</taxon>
        <taxon>Betaproteobacteria</taxon>
        <taxon>Burkholderiales</taxon>
        <taxon>Alcaligenaceae</taxon>
        <taxon>Bordetella</taxon>
    </lineage>
</organism>
<dbReference type="InterPro" id="IPR016181">
    <property type="entry name" value="Acyl_CoA_acyltransferase"/>
</dbReference>
<sequence length="197" mass="22998">MSGKKIIDPQHEIQLRPLERSDLHFVHALNNNDAIMRYWFEEPYEAYDELMALYDRHLQDQTERRFIVERVNGQMVGLVELVEINHIHRRAEFQIIIAPNFQGQGYAKIATRIAVGYAFRVLNLHKVYLVVDKDNQAAVHIYRGCGFSVEGELREEFFSNGRYRDAYRMGLLQAEHLRAHGKVPDHASVLRDWAPPA</sequence>
<dbReference type="Proteomes" id="UP000216354">
    <property type="component" value="Unassembled WGS sequence"/>
</dbReference>
<dbReference type="AlphaFoldDB" id="A0A261S743"/>
<evidence type="ECO:0000313" key="2">
    <source>
        <dbReference type="EMBL" id="OZI32802.1"/>
    </source>
</evidence>
<name>A0A261S743_9BORD</name>
<dbReference type="GO" id="GO:0004145">
    <property type="term" value="F:diamine N-acetyltransferase activity"/>
    <property type="evidence" value="ECO:0007669"/>
    <property type="project" value="TreeGrafter"/>
</dbReference>
<dbReference type="Pfam" id="PF13302">
    <property type="entry name" value="Acetyltransf_3"/>
    <property type="match status" value="1"/>
</dbReference>
<dbReference type="PANTHER" id="PTHR43415:SF6">
    <property type="entry name" value="SPERMIDINE N(1)-ACETYLTRANSFERASE"/>
    <property type="match status" value="1"/>
</dbReference>
<dbReference type="PROSITE" id="PS51186">
    <property type="entry name" value="GNAT"/>
    <property type="match status" value="1"/>
</dbReference>
<dbReference type="EMBL" id="NEVR01000002">
    <property type="protein sequence ID" value="OZI65848.1"/>
    <property type="molecule type" value="Genomic_DNA"/>
</dbReference>
<evidence type="ECO:0000313" key="3">
    <source>
        <dbReference type="EMBL" id="OZI65848.1"/>
    </source>
</evidence>
<dbReference type="InterPro" id="IPR000182">
    <property type="entry name" value="GNAT_dom"/>
</dbReference>
<dbReference type="OrthoDB" id="9795206at2"/>
<reference evidence="2 5" key="2">
    <citation type="submission" date="2017-05" db="EMBL/GenBank/DDBJ databases">
        <title>Complete and WGS of Bordetella genogroups.</title>
        <authorList>
            <person name="Spilker T."/>
            <person name="LiPuma J."/>
        </authorList>
    </citation>
    <scope>NUCLEOTIDE SEQUENCE [LARGE SCALE GENOMIC DNA]</scope>
    <source>
        <strain evidence="2 5">AU17610</strain>
    </source>
</reference>
<dbReference type="RefSeq" id="WP_094827798.1">
    <property type="nucleotide sequence ID" value="NZ_NEVL01000004.1"/>
</dbReference>
<reference evidence="3 4" key="1">
    <citation type="submission" date="2017-05" db="EMBL/GenBank/DDBJ databases">
        <title>Complete and WGS of Bordetella genogroups.</title>
        <authorList>
            <person name="Spilker T."/>
            <person name="Lipuma J."/>
        </authorList>
    </citation>
    <scope>NUCLEOTIDE SEQUENCE [LARGE SCALE GENOMIC DNA]</scope>
    <source>
        <strain evidence="3 4">AU9795</strain>
    </source>
</reference>
<dbReference type="CDD" id="cd04301">
    <property type="entry name" value="NAT_SF"/>
    <property type="match status" value="1"/>
</dbReference>
<dbReference type="PANTHER" id="PTHR43415">
    <property type="entry name" value="SPERMIDINE N(1)-ACETYLTRANSFERASE"/>
    <property type="match status" value="1"/>
</dbReference>
<dbReference type="EMBL" id="NEVL01000004">
    <property type="protein sequence ID" value="OZI32802.1"/>
    <property type="molecule type" value="Genomic_DNA"/>
</dbReference>
<dbReference type="Gene3D" id="3.40.630.30">
    <property type="match status" value="1"/>
</dbReference>
<proteinExistence type="predicted"/>
<comment type="caution">
    <text evidence="2">The sequence shown here is derived from an EMBL/GenBank/DDBJ whole genome shotgun (WGS) entry which is preliminary data.</text>
</comment>
<dbReference type="NCBIfam" id="NF011709">
    <property type="entry name" value="PRK15130.1"/>
    <property type="match status" value="1"/>
</dbReference>
<accession>A0A261S743</accession>
<protein>
    <submittedName>
        <fullName evidence="2">Spermidine acetyltransferase</fullName>
    </submittedName>
</protein>
<keyword evidence="2" id="KW-0808">Transferase</keyword>
<evidence type="ECO:0000313" key="5">
    <source>
        <dbReference type="Proteomes" id="UP000217005"/>
    </source>
</evidence>
<evidence type="ECO:0000313" key="4">
    <source>
        <dbReference type="Proteomes" id="UP000216354"/>
    </source>
</evidence>
<dbReference type="SUPFAM" id="SSF55729">
    <property type="entry name" value="Acyl-CoA N-acyltransferases (Nat)"/>
    <property type="match status" value="1"/>
</dbReference>
<keyword evidence="4" id="KW-1185">Reference proteome</keyword>